<dbReference type="EMBL" id="VJXY01000085">
    <property type="protein sequence ID" value="MBD6620830.1"/>
    <property type="molecule type" value="Genomic_DNA"/>
</dbReference>
<accession>A0AA40T565</accession>
<dbReference type="AlphaFoldDB" id="A0AA40T565"/>
<dbReference type="Proteomes" id="UP001165986">
    <property type="component" value="Unassembled WGS sequence"/>
</dbReference>
<evidence type="ECO:0000313" key="1">
    <source>
        <dbReference type="EMBL" id="MBD6620830.1"/>
    </source>
</evidence>
<sequence length="60" mass="6867">MTSDRAQRSTLLKVNGIERDALHACIDRNRTVEPLLRTDCKTTSLHAAFFSELHISLHFE</sequence>
<proteinExistence type="predicted"/>
<organism evidence="1 2">
    <name type="scientific">Komarekiella delphini-convector SJRDD-AB1</name>
    <dbReference type="NCBI Taxonomy" id="2593771"/>
    <lineage>
        <taxon>Bacteria</taxon>
        <taxon>Bacillati</taxon>
        <taxon>Cyanobacteriota</taxon>
        <taxon>Cyanophyceae</taxon>
        <taxon>Nostocales</taxon>
        <taxon>Nostocaceae</taxon>
        <taxon>Komarekiella</taxon>
        <taxon>Komarekiella delphini-convector</taxon>
    </lineage>
</organism>
<dbReference type="RefSeq" id="WP_191762137.1">
    <property type="nucleotide sequence ID" value="NZ_VJXY01000085.1"/>
</dbReference>
<reference evidence="1" key="1">
    <citation type="submission" date="2019-07" db="EMBL/GenBank/DDBJ databases">
        <title>Toxilogical consequences of a new and cryptic species of cyanobacteria (Komarekiella delphini-convector) recovered from the epidermis of a bottlenose dolphin and 1500 ft. in the air.</title>
        <authorList>
            <person name="Brown A.O."/>
            <person name="Dvorak P."/>
            <person name="Villanueva C.D."/>
            <person name="Foss A.J."/>
            <person name="Garvey A.D."/>
            <person name="Gibson Q.A."/>
            <person name="Johansen J.R."/>
            <person name="Casamatta D.A."/>
        </authorList>
    </citation>
    <scope>NUCLEOTIDE SEQUENCE</scope>
    <source>
        <strain evidence="1">SJRDD-AB1</strain>
    </source>
</reference>
<evidence type="ECO:0000313" key="2">
    <source>
        <dbReference type="Proteomes" id="UP001165986"/>
    </source>
</evidence>
<gene>
    <name evidence="1" type="ORF">FNW02_35035</name>
</gene>
<protein>
    <submittedName>
        <fullName evidence="1">Uncharacterized protein</fullName>
    </submittedName>
</protein>
<name>A0AA40T565_9NOST</name>
<keyword evidence="2" id="KW-1185">Reference proteome</keyword>
<comment type="caution">
    <text evidence="1">The sequence shown here is derived from an EMBL/GenBank/DDBJ whole genome shotgun (WGS) entry which is preliminary data.</text>
</comment>